<dbReference type="SFLD" id="SFLDS00003">
    <property type="entry name" value="Haloacid_Dehalogenase"/>
    <property type="match status" value="1"/>
</dbReference>
<dbReference type="PANTHER" id="PTHR46193">
    <property type="entry name" value="6-PHOSPHOGLUCONATE PHOSPHATASE"/>
    <property type="match status" value="1"/>
</dbReference>
<keyword evidence="3" id="KW-0479">Metal-binding</keyword>
<dbReference type="InterPro" id="IPR023214">
    <property type="entry name" value="HAD_sf"/>
</dbReference>
<sequence>MNYSKPVKCVIFDCDGTLVDSERWCIQAQVDTLASVGIRVEYEWIKKNYQGVKIHQIFDSQIANKSLLSEGGLERLISNYRVRCNQLFDQYLTPIDGVEYVLDSLVTRQIKVCIASNGPLEKMNTTLSLTGLDHYFDSKIFSAFEVNKWKPDPLLIHYVMDKMQVSADECLFVDDSLSGIAAGIGAGVKSLYFAHADPDCELAQQNQLLHKIRHLNEVLRFV</sequence>
<dbReference type="InterPro" id="IPR051600">
    <property type="entry name" value="Beta-PGM-like"/>
</dbReference>
<protein>
    <submittedName>
        <fullName evidence="5">HAD-IA family hydrolase</fullName>
    </submittedName>
</protein>
<keyword evidence="4" id="KW-0460">Magnesium</keyword>
<evidence type="ECO:0000256" key="2">
    <source>
        <dbReference type="ARBA" id="ARBA00006171"/>
    </source>
</evidence>
<dbReference type="Gene3D" id="3.40.50.1000">
    <property type="entry name" value="HAD superfamily/HAD-like"/>
    <property type="match status" value="1"/>
</dbReference>
<dbReference type="PRINTS" id="PR00413">
    <property type="entry name" value="HADHALOGNASE"/>
</dbReference>
<comment type="caution">
    <text evidence="5">The sequence shown here is derived from an EMBL/GenBank/DDBJ whole genome shotgun (WGS) entry which is preliminary data.</text>
</comment>
<dbReference type="Gene3D" id="1.10.150.240">
    <property type="entry name" value="Putative phosphatase, domain 2"/>
    <property type="match status" value="1"/>
</dbReference>
<gene>
    <name evidence="5" type="ORF">IB292_25360</name>
</gene>
<evidence type="ECO:0000313" key="6">
    <source>
        <dbReference type="Proteomes" id="UP000726777"/>
    </source>
</evidence>
<dbReference type="NCBIfam" id="TIGR01509">
    <property type="entry name" value="HAD-SF-IA-v3"/>
    <property type="match status" value="1"/>
</dbReference>
<dbReference type="GO" id="GO:0046872">
    <property type="term" value="F:metal ion binding"/>
    <property type="evidence" value="ECO:0007669"/>
    <property type="project" value="UniProtKB-KW"/>
</dbReference>
<comment type="cofactor">
    <cofactor evidence="1">
        <name>Mg(2+)</name>
        <dbReference type="ChEBI" id="CHEBI:18420"/>
    </cofactor>
</comment>
<dbReference type="SUPFAM" id="SSF56784">
    <property type="entry name" value="HAD-like"/>
    <property type="match status" value="1"/>
</dbReference>
<dbReference type="Pfam" id="PF13419">
    <property type="entry name" value="HAD_2"/>
    <property type="match status" value="1"/>
</dbReference>
<proteinExistence type="inferred from homology"/>
<dbReference type="InterPro" id="IPR006439">
    <property type="entry name" value="HAD-SF_hydro_IA"/>
</dbReference>
<dbReference type="RefSeq" id="WP_191686065.1">
    <property type="nucleotide sequence ID" value="NZ_CP064041.1"/>
</dbReference>
<dbReference type="Proteomes" id="UP000726777">
    <property type="component" value="Unassembled WGS sequence"/>
</dbReference>
<dbReference type="InterPro" id="IPR036412">
    <property type="entry name" value="HAD-like_sf"/>
</dbReference>
<dbReference type="SFLD" id="SFLDG01129">
    <property type="entry name" value="C1.5:_HAD__Beta-PGM__Phosphata"/>
    <property type="match status" value="1"/>
</dbReference>
<organism evidence="5 6">
    <name type="scientific">Vibrio parahaemolyticus</name>
    <dbReference type="NCBI Taxonomy" id="670"/>
    <lineage>
        <taxon>Bacteria</taxon>
        <taxon>Pseudomonadati</taxon>
        <taxon>Pseudomonadota</taxon>
        <taxon>Gammaproteobacteria</taxon>
        <taxon>Vibrionales</taxon>
        <taxon>Vibrionaceae</taxon>
        <taxon>Vibrio</taxon>
    </lineage>
</organism>
<dbReference type="SFLD" id="SFLDG01135">
    <property type="entry name" value="C1.5.6:_HAD__Beta-PGM__Phospha"/>
    <property type="match status" value="1"/>
</dbReference>
<dbReference type="PANTHER" id="PTHR46193:SF10">
    <property type="entry name" value="6-PHOSPHOGLUCONATE PHOSPHATASE"/>
    <property type="match status" value="1"/>
</dbReference>
<reference evidence="5" key="1">
    <citation type="submission" date="2020-09" db="EMBL/GenBank/DDBJ databases">
        <title>Genome sequence of Vibrio parahaemolyticus isolates.</title>
        <authorList>
            <person name="Hammerl J.A."/>
            <person name="Strauch E."/>
        </authorList>
    </citation>
    <scope>NUCLEOTIDE SEQUENCE</scope>
    <source>
        <strain evidence="5">17-VB00146</strain>
    </source>
</reference>
<evidence type="ECO:0000256" key="1">
    <source>
        <dbReference type="ARBA" id="ARBA00001946"/>
    </source>
</evidence>
<dbReference type="AlphaFoldDB" id="A0A9Q3YKC8"/>
<dbReference type="EMBL" id="JACVHL010000047">
    <property type="protein sequence ID" value="MCC3808334.1"/>
    <property type="molecule type" value="Genomic_DNA"/>
</dbReference>
<accession>A0A9Q3YKC8</accession>
<evidence type="ECO:0000256" key="4">
    <source>
        <dbReference type="ARBA" id="ARBA00022842"/>
    </source>
</evidence>
<comment type="similarity">
    <text evidence="2">Belongs to the HAD-like hydrolase superfamily. CbbY/CbbZ/Gph/YieH family.</text>
</comment>
<dbReference type="GO" id="GO:0016787">
    <property type="term" value="F:hydrolase activity"/>
    <property type="evidence" value="ECO:0007669"/>
    <property type="project" value="UniProtKB-KW"/>
</dbReference>
<dbReference type="InterPro" id="IPR023198">
    <property type="entry name" value="PGP-like_dom2"/>
</dbReference>
<dbReference type="InterPro" id="IPR041492">
    <property type="entry name" value="HAD_2"/>
</dbReference>
<evidence type="ECO:0000256" key="3">
    <source>
        <dbReference type="ARBA" id="ARBA00022723"/>
    </source>
</evidence>
<keyword evidence="5" id="KW-0378">Hydrolase</keyword>
<evidence type="ECO:0000313" key="5">
    <source>
        <dbReference type="EMBL" id="MCC3808334.1"/>
    </source>
</evidence>
<name>A0A9Q3YKC8_VIBPH</name>